<evidence type="ECO:0000313" key="3">
    <source>
        <dbReference type="Proteomes" id="UP000053676"/>
    </source>
</evidence>
<dbReference type="Proteomes" id="UP000053676">
    <property type="component" value="Unassembled WGS sequence"/>
</dbReference>
<evidence type="ECO:0000313" key="2">
    <source>
        <dbReference type="EMBL" id="ETN75746.1"/>
    </source>
</evidence>
<dbReference type="EMBL" id="KI660277">
    <property type="protein sequence ID" value="ETN75746.1"/>
    <property type="molecule type" value="Genomic_DNA"/>
</dbReference>
<protein>
    <submittedName>
        <fullName evidence="2">Uncharacterized protein</fullName>
    </submittedName>
</protein>
<sequence>MRRPNAYDKPDSHGEGTPPRMEEDWSIQPHSGYFSDHGYFPNSVQTVRQRRPRSATAMRPMTASEMCASRAHYRTVPEPLWDDVDISQEGRCVMNVILETSSIDRSVTVLILLADFIFIHSYSEVFVVSI</sequence>
<dbReference type="OrthoDB" id="10457703at2759"/>
<reference evidence="3" key="1">
    <citation type="journal article" date="2014" name="Nat. Genet.">
        <title>Genome of the human hookworm Necator americanus.</title>
        <authorList>
            <person name="Tang Y.T."/>
            <person name="Gao X."/>
            <person name="Rosa B.A."/>
            <person name="Abubucker S."/>
            <person name="Hallsworth-Pepin K."/>
            <person name="Martin J."/>
            <person name="Tyagi R."/>
            <person name="Heizer E."/>
            <person name="Zhang X."/>
            <person name="Bhonagiri-Palsikar V."/>
            <person name="Minx P."/>
            <person name="Warren W.C."/>
            <person name="Wang Q."/>
            <person name="Zhan B."/>
            <person name="Hotez P.J."/>
            <person name="Sternberg P.W."/>
            <person name="Dougall A."/>
            <person name="Gaze S.T."/>
            <person name="Mulvenna J."/>
            <person name="Sotillo J."/>
            <person name="Ranganathan S."/>
            <person name="Rabelo E.M."/>
            <person name="Wilson R.K."/>
            <person name="Felgner P.L."/>
            <person name="Bethony J."/>
            <person name="Hawdon J.M."/>
            <person name="Gasser R.B."/>
            <person name="Loukas A."/>
            <person name="Mitreva M."/>
        </authorList>
    </citation>
    <scope>NUCLEOTIDE SEQUENCE [LARGE SCALE GENOMIC DNA]</scope>
</reference>
<evidence type="ECO:0000256" key="1">
    <source>
        <dbReference type="SAM" id="MobiDB-lite"/>
    </source>
</evidence>
<proteinExistence type="predicted"/>
<accession>W2T3E8</accession>
<feature type="compositionally biased region" description="Basic and acidic residues" evidence="1">
    <location>
        <begin position="1"/>
        <end position="14"/>
    </location>
</feature>
<dbReference type="STRING" id="51031.W2T3E8"/>
<keyword evidence="3" id="KW-1185">Reference proteome</keyword>
<feature type="region of interest" description="Disordered" evidence="1">
    <location>
        <begin position="1"/>
        <end position="27"/>
    </location>
</feature>
<organism evidence="2 3">
    <name type="scientific">Necator americanus</name>
    <name type="common">Human hookworm</name>
    <dbReference type="NCBI Taxonomy" id="51031"/>
    <lineage>
        <taxon>Eukaryota</taxon>
        <taxon>Metazoa</taxon>
        <taxon>Ecdysozoa</taxon>
        <taxon>Nematoda</taxon>
        <taxon>Chromadorea</taxon>
        <taxon>Rhabditida</taxon>
        <taxon>Rhabditina</taxon>
        <taxon>Rhabditomorpha</taxon>
        <taxon>Strongyloidea</taxon>
        <taxon>Ancylostomatidae</taxon>
        <taxon>Bunostominae</taxon>
        <taxon>Necator</taxon>
    </lineage>
</organism>
<gene>
    <name evidence="2" type="ORF">NECAME_12176</name>
</gene>
<dbReference type="AlphaFoldDB" id="W2T3E8"/>
<dbReference type="KEGG" id="nai:NECAME_12176"/>
<name>W2T3E8_NECAM</name>